<dbReference type="PANTHER" id="PTHR45699:SF3">
    <property type="entry name" value="LARGE RIBOSOMAL SUBUNIT PROTEIN UL10"/>
    <property type="match status" value="1"/>
</dbReference>
<dbReference type="GO" id="GO:0000027">
    <property type="term" value="P:ribosomal large subunit assembly"/>
    <property type="evidence" value="ECO:0007669"/>
    <property type="project" value="TreeGrafter"/>
</dbReference>
<evidence type="ECO:0000313" key="13">
    <source>
        <dbReference type="Proteomes" id="UP000634136"/>
    </source>
</evidence>
<accession>A0A834WEV5</accession>
<dbReference type="AlphaFoldDB" id="A0A834WEV5"/>
<dbReference type="Proteomes" id="UP000634136">
    <property type="component" value="Unassembled WGS sequence"/>
</dbReference>
<keyword evidence="10" id="KW-1133">Transmembrane helix</keyword>
<evidence type="ECO:0000313" key="12">
    <source>
        <dbReference type="EMBL" id="KAF7820730.1"/>
    </source>
</evidence>
<gene>
    <name evidence="12" type="ORF">G2W53_026185</name>
</gene>
<dbReference type="GO" id="GO:0003735">
    <property type="term" value="F:structural constituent of ribosome"/>
    <property type="evidence" value="ECO:0007669"/>
    <property type="project" value="TreeGrafter"/>
</dbReference>
<keyword evidence="7" id="KW-0805">Transcription regulation</keyword>
<dbReference type="GO" id="GO:0070180">
    <property type="term" value="F:large ribosomal subunit rRNA binding"/>
    <property type="evidence" value="ECO:0007669"/>
    <property type="project" value="TreeGrafter"/>
</dbReference>
<evidence type="ECO:0000256" key="7">
    <source>
        <dbReference type="ARBA" id="ARBA00023015"/>
    </source>
</evidence>
<dbReference type="InterPro" id="IPR043141">
    <property type="entry name" value="Ribosomal_uL10-like_sf"/>
</dbReference>
<comment type="caution">
    <text evidence="12">The sequence shown here is derived from an EMBL/GenBank/DDBJ whole genome shotgun (WGS) entry which is preliminary data.</text>
</comment>
<name>A0A834WEV5_9FABA</name>
<dbReference type="Pfam" id="PF22995">
    <property type="entry name" value="C2CH-3rd_BIRD-IDD"/>
    <property type="match status" value="1"/>
</dbReference>
<dbReference type="InterPro" id="IPR055187">
    <property type="entry name" value="C2CH-3rd_BIRD-IDD"/>
</dbReference>
<evidence type="ECO:0000256" key="1">
    <source>
        <dbReference type="ARBA" id="ARBA00008889"/>
    </source>
</evidence>
<evidence type="ECO:0000256" key="4">
    <source>
        <dbReference type="ARBA" id="ARBA00022771"/>
    </source>
</evidence>
<protein>
    <submittedName>
        <fullName evidence="12">60S acidic ribosomal protein P0</fullName>
    </submittedName>
</protein>
<dbReference type="GO" id="GO:0008270">
    <property type="term" value="F:zinc ion binding"/>
    <property type="evidence" value="ECO:0007669"/>
    <property type="project" value="UniProtKB-KW"/>
</dbReference>
<evidence type="ECO:0000259" key="11">
    <source>
        <dbReference type="Pfam" id="PF22995"/>
    </source>
</evidence>
<dbReference type="InterPro" id="IPR050323">
    <property type="entry name" value="Ribosomal_protein_uL10"/>
</dbReference>
<dbReference type="Gene3D" id="3.30.70.1730">
    <property type="match status" value="1"/>
</dbReference>
<evidence type="ECO:0000256" key="10">
    <source>
        <dbReference type="SAM" id="Phobius"/>
    </source>
</evidence>
<keyword evidence="6 12" id="KW-0689">Ribosomal protein</keyword>
<dbReference type="GO" id="GO:0002181">
    <property type="term" value="P:cytoplasmic translation"/>
    <property type="evidence" value="ECO:0007669"/>
    <property type="project" value="TreeGrafter"/>
</dbReference>
<dbReference type="EMBL" id="JAAIUW010000008">
    <property type="protein sequence ID" value="KAF7820730.1"/>
    <property type="molecule type" value="Genomic_DNA"/>
</dbReference>
<keyword evidence="2" id="KW-0479">Metal-binding</keyword>
<keyword evidence="3" id="KW-0677">Repeat</keyword>
<dbReference type="GO" id="GO:0022625">
    <property type="term" value="C:cytosolic large ribosomal subunit"/>
    <property type="evidence" value="ECO:0007669"/>
    <property type="project" value="TreeGrafter"/>
</dbReference>
<keyword evidence="5" id="KW-0862">Zinc</keyword>
<evidence type="ECO:0000256" key="6">
    <source>
        <dbReference type="ARBA" id="ARBA00022980"/>
    </source>
</evidence>
<evidence type="ECO:0000256" key="9">
    <source>
        <dbReference type="ARBA" id="ARBA00023274"/>
    </source>
</evidence>
<keyword evidence="13" id="KW-1185">Reference proteome</keyword>
<evidence type="ECO:0000256" key="3">
    <source>
        <dbReference type="ARBA" id="ARBA00022737"/>
    </source>
</evidence>
<evidence type="ECO:0000256" key="2">
    <source>
        <dbReference type="ARBA" id="ARBA00022723"/>
    </source>
</evidence>
<reference evidence="12" key="1">
    <citation type="submission" date="2020-09" db="EMBL/GenBank/DDBJ databases">
        <title>Genome-Enabled Discovery of Anthraquinone Biosynthesis in Senna tora.</title>
        <authorList>
            <person name="Kang S.-H."/>
            <person name="Pandey R.P."/>
            <person name="Lee C.-M."/>
            <person name="Sim J.-S."/>
            <person name="Jeong J.-T."/>
            <person name="Choi B.-S."/>
            <person name="Jung M."/>
            <person name="Ginzburg D."/>
            <person name="Zhao K."/>
            <person name="Won S.Y."/>
            <person name="Oh T.-J."/>
            <person name="Yu Y."/>
            <person name="Kim N.-H."/>
            <person name="Lee O.R."/>
            <person name="Lee T.-H."/>
            <person name="Bashyal P."/>
            <person name="Kim T.-S."/>
            <person name="Lee W.-H."/>
            <person name="Kawkins C."/>
            <person name="Kim C.-K."/>
            <person name="Kim J.S."/>
            <person name="Ahn B.O."/>
            <person name="Rhee S.Y."/>
            <person name="Sohng J.K."/>
        </authorList>
    </citation>
    <scope>NUCLEOTIDE SEQUENCE</scope>
    <source>
        <tissue evidence="12">Leaf</tissue>
    </source>
</reference>
<comment type="similarity">
    <text evidence="1">Belongs to the universal ribosomal protein uL10 family.</text>
</comment>
<dbReference type="OrthoDB" id="6354171at2759"/>
<keyword evidence="8" id="KW-0804">Transcription</keyword>
<dbReference type="PANTHER" id="PTHR45699">
    <property type="entry name" value="60S ACIDIC RIBOSOMAL PROTEIN P0"/>
    <property type="match status" value="1"/>
</dbReference>
<feature type="domain" description="BIRD-IDD transcription factor third C2HC zinc finger" evidence="11">
    <location>
        <begin position="71"/>
        <end position="94"/>
    </location>
</feature>
<keyword evidence="10" id="KW-0812">Transmembrane</keyword>
<proteinExistence type="inferred from homology"/>
<feature type="transmembrane region" description="Helical" evidence="10">
    <location>
        <begin position="29"/>
        <end position="55"/>
    </location>
</feature>
<keyword evidence="9" id="KW-0687">Ribonucleoprotein</keyword>
<evidence type="ECO:0000256" key="5">
    <source>
        <dbReference type="ARBA" id="ARBA00022833"/>
    </source>
</evidence>
<sequence>MANVSGERKRKRFEECVVDSSPPLPERCWFVVLLHYCAGTSFFSIWFTSISFWSLRYPARILRREAWREEVECDKCSKPYIVQSDWKAHSKICSTKGNVGLIFTKGDLKEVSQEVGAPAVGLVVPIDVVVPPGSTGLDPSRASLFQVCNLGLKELGFPF</sequence>
<keyword evidence="4" id="KW-0863">Zinc-finger</keyword>
<evidence type="ECO:0000256" key="8">
    <source>
        <dbReference type="ARBA" id="ARBA00023163"/>
    </source>
</evidence>
<organism evidence="12 13">
    <name type="scientific">Senna tora</name>
    <dbReference type="NCBI Taxonomy" id="362788"/>
    <lineage>
        <taxon>Eukaryota</taxon>
        <taxon>Viridiplantae</taxon>
        <taxon>Streptophyta</taxon>
        <taxon>Embryophyta</taxon>
        <taxon>Tracheophyta</taxon>
        <taxon>Spermatophyta</taxon>
        <taxon>Magnoliopsida</taxon>
        <taxon>eudicotyledons</taxon>
        <taxon>Gunneridae</taxon>
        <taxon>Pentapetalae</taxon>
        <taxon>rosids</taxon>
        <taxon>fabids</taxon>
        <taxon>Fabales</taxon>
        <taxon>Fabaceae</taxon>
        <taxon>Caesalpinioideae</taxon>
        <taxon>Cassia clade</taxon>
        <taxon>Senna</taxon>
    </lineage>
</organism>
<keyword evidence="10" id="KW-0472">Membrane</keyword>